<keyword evidence="1" id="KW-1133">Transmembrane helix</keyword>
<evidence type="ECO:0000256" key="1">
    <source>
        <dbReference type="SAM" id="Phobius"/>
    </source>
</evidence>
<accession>A0A7W9CJS6</accession>
<proteinExistence type="predicted"/>
<evidence type="ECO:0000313" key="2">
    <source>
        <dbReference type="EMBL" id="MBB5746975.1"/>
    </source>
</evidence>
<dbReference type="RefSeq" id="WP_183213933.1">
    <property type="nucleotide sequence ID" value="NZ_JACHOR010000004.1"/>
</dbReference>
<dbReference type="AlphaFoldDB" id="A0A7W9CJS6"/>
<keyword evidence="3" id="KW-1185">Reference proteome</keyword>
<feature type="transmembrane region" description="Helical" evidence="1">
    <location>
        <begin position="42"/>
        <end position="66"/>
    </location>
</feature>
<dbReference type="InterPro" id="IPR010865">
    <property type="entry name" value="DUF1499"/>
</dbReference>
<keyword evidence="2" id="KW-0436">Ligase</keyword>
<evidence type="ECO:0000313" key="3">
    <source>
        <dbReference type="Proteomes" id="UP000545037"/>
    </source>
</evidence>
<sequence length="266" mass="28276">MRSTLARLTLFLALLLPVYFAVAALGSRFGLFDWKFGLGTMIIQWGPRLIIGLLAVAVLILIATLVKSPRKGWRSALVAVLIPAAGLGYLAWVRGQSEDIPPIHDVSTRPADPPAFSPDLLAQRALTEDVNPVVDLTVPMARLEKYQGPRFAEMADQSLGQVAAEAYPDIQPLTTNTAPATAFAAALTEAQSQGWTIVSQDPAAGTLSATATTFWFGFKDDVAVRVRADGSGSVIDVRSTSRVGLSDLGANAARIEAYLTGVSARL</sequence>
<dbReference type="GO" id="GO:0016874">
    <property type="term" value="F:ligase activity"/>
    <property type="evidence" value="ECO:0007669"/>
    <property type="project" value="UniProtKB-KW"/>
</dbReference>
<dbReference type="Pfam" id="PF07386">
    <property type="entry name" value="DUF1499"/>
    <property type="match status" value="1"/>
</dbReference>
<dbReference type="Proteomes" id="UP000545037">
    <property type="component" value="Unassembled WGS sequence"/>
</dbReference>
<keyword evidence="1" id="KW-0812">Transmembrane</keyword>
<gene>
    <name evidence="2" type="ORF">GGR13_002582</name>
</gene>
<keyword evidence="1" id="KW-0472">Membrane</keyword>
<dbReference type="EC" id="6.2.1.-" evidence="2"/>
<feature type="transmembrane region" description="Helical" evidence="1">
    <location>
        <begin position="73"/>
        <end position="92"/>
    </location>
</feature>
<reference evidence="2 3" key="1">
    <citation type="submission" date="2020-08" db="EMBL/GenBank/DDBJ databases">
        <title>Genomic Encyclopedia of Type Strains, Phase IV (KMG-IV): sequencing the most valuable type-strain genomes for metagenomic binning, comparative biology and taxonomic classification.</title>
        <authorList>
            <person name="Goeker M."/>
        </authorList>
    </citation>
    <scope>NUCLEOTIDE SEQUENCE [LARGE SCALE GENOMIC DNA]</scope>
    <source>
        <strain evidence="2 3">DSM 4737</strain>
    </source>
</reference>
<protein>
    <submittedName>
        <fullName evidence="2">Fatty-acyl-CoA synthase</fullName>
        <ecNumber evidence="2">6.2.1.-</ecNumber>
    </submittedName>
</protein>
<dbReference type="EMBL" id="JACHOR010000004">
    <property type="protein sequence ID" value="MBB5746975.1"/>
    <property type="molecule type" value="Genomic_DNA"/>
</dbReference>
<comment type="caution">
    <text evidence="2">The sequence shown here is derived from an EMBL/GenBank/DDBJ whole genome shotgun (WGS) entry which is preliminary data.</text>
</comment>
<organism evidence="2 3">
    <name type="scientific">Brevundimonas variabilis</name>
    <dbReference type="NCBI Taxonomy" id="74312"/>
    <lineage>
        <taxon>Bacteria</taxon>
        <taxon>Pseudomonadati</taxon>
        <taxon>Pseudomonadota</taxon>
        <taxon>Alphaproteobacteria</taxon>
        <taxon>Caulobacterales</taxon>
        <taxon>Caulobacteraceae</taxon>
        <taxon>Brevundimonas</taxon>
    </lineage>
</organism>
<name>A0A7W9CJS6_9CAUL</name>